<keyword evidence="5 9" id="KW-0812">Transmembrane</keyword>
<protein>
    <recommendedName>
        <fullName evidence="9">TRAP transporter small permease protein</fullName>
    </recommendedName>
</protein>
<comment type="caution">
    <text evidence="11">The sequence shown here is derived from an EMBL/GenBank/DDBJ whole genome shotgun (WGS) entry which is preliminary data.</text>
</comment>
<dbReference type="GO" id="GO:0015740">
    <property type="term" value="P:C4-dicarboxylate transport"/>
    <property type="evidence" value="ECO:0007669"/>
    <property type="project" value="TreeGrafter"/>
</dbReference>
<proteinExistence type="inferred from homology"/>
<sequence length="176" mass="19695">MVSLFNFCWIGGNEGYVMYRLLNNLSDILSSLAVAFIVLITIVAVLMRWILNDPLLWGEEVLIVCYIWLVMLGAASAMSKRMHVSIDAFTSLLPFRGRLVFAIITHVISIVALSFLGYLGYELSGIAEDKITSILGISYFYIDISVPIGAGLMVLFCLQHLYQDIIKFKKGEEVCL</sequence>
<dbReference type="PANTHER" id="PTHR35011:SF2">
    <property type="entry name" value="2,3-DIKETO-L-GULONATE TRAP TRANSPORTER SMALL PERMEASE PROTEIN YIAM"/>
    <property type="match status" value="1"/>
</dbReference>
<comment type="subunit">
    <text evidence="9">The complex comprises the extracytoplasmic solute receptor protein and the two transmembrane proteins.</text>
</comment>
<organism evidence="11 12">
    <name type="scientific">Buttiauxella warmboldiae</name>
    <dbReference type="NCBI Taxonomy" id="82993"/>
    <lineage>
        <taxon>Bacteria</taxon>
        <taxon>Pseudomonadati</taxon>
        <taxon>Pseudomonadota</taxon>
        <taxon>Gammaproteobacteria</taxon>
        <taxon>Enterobacterales</taxon>
        <taxon>Enterobacteriaceae</taxon>
        <taxon>Buttiauxella</taxon>
    </lineage>
</organism>
<comment type="similarity">
    <text evidence="8 9">Belongs to the TRAP transporter small permease family.</text>
</comment>
<keyword evidence="7 9" id="KW-0472">Membrane</keyword>
<dbReference type="GO" id="GO:0022857">
    <property type="term" value="F:transmembrane transporter activity"/>
    <property type="evidence" value="ECO:0007669"/>
    <property type="project" value="UniProtKB-UniRule"/>
</dbReference>
<comment type="subcellular location">
    <subcellularLocation>
        <location evidence="1 9">Cell inner membrane</location>
        <topology evidence="1 9">Multi-pass membrane protein</topology>
    </subcellularLocation>
</comment>
<evidence type="ECO:0000256" key="2">
    <source>
        <dbReference type="ARBA" id="ARBA00022448"/>
    </source>
</evidence>
<dbReference type="InterPro" id="IPR055348">
    <property type="entry name" value="DctQ"/>
</dbReference>
<keyword evidence="2 9" id="KW-0813">Transport</keyword>
<evidence type="ECO:0000256" key="6">
    <source>
        <dbReference type="ARBA" id="ARBA00022989"/>
    </source>
</evidence>
<dbReference type="PANTHER" id="PTHR35011">
    <property type="entry name" value="2,3-DIKETO-L-GULONATE TRAP TRANSPORTER SMALL PERMEASE PROTEIN YIAM"/>
    <property type="match status" value="1"/>
</dbReference>
<feature type="domain" description="Tripartite ATP-independent periplasmic transporters DctQ component" evidence="10">
    <location>
        <begin position="37"/>
        <end position="165"/>
    </location>
</feature>
<name>A0A3N5DR70_9ENTR</name>
<dbReference type="EMBL" id="RPOH01000003">
    <property type="protein sequence ID" value="RPH30965.1"/>
    <property type="molecule type" value="Genomic_DNA"/>
</dbReference>
<dbReference type="OrthoDB" id="4964541at2"/>
<evidence type="ECO:0000256" key="4">
    <source>
        <dbReference type="ARBA" id="ARBA00022519"/>
    </source>
</evidence>
<feature type="transmembrane region" description="Helical" evidence="9">
    <location>
        <begin position="99"/>
        <end position="119"/>
    </location>
</feature>
<keyword evidence="6 9" id="KW-1133">Transmembrane helix</keyword>
<accession>A0A3N5DR70</accession>
<evidence type="ECO:0000256" key="7">
    <source>
        <dbReference type="ARBA" id="ARBA00023136"/>
    </source>
</evidence>
<keyword evidence="4 9" id="KW-0997">Cell inner membrane</keyword>
<dbReference type="GO" id="GO:0005886">
    <property type="term" value="C:plasma membrane"/>
    <property type="evidence" value="ECO:0007669"/>
    <property type="project" value="UniProtKB-SubCell"/>
</dbReference>
<gene>
    <name evidence="11" type="ORF">EHN07_01515</name>
</gene>
<evidence type="ECO:0000256" key="9">
    <source>
        <dbReference type="RuleBase" id="RU369079"/>
    </source>
</evidence>
<keyword evidence="12" id="KW-1185">Reference proteome</keyword>
<evidence type="ECO:0000256" key="3">
    <source>
        <dbReference type="ARBA" id="ARBA00022475"/>
    </source>
</evidence>
<evidence type="ECO:0000313" key="12">
    <source>
        <dbReference type="Proteomes" id="UP000268615"/>
    </source>
</evidence>
<feature type="transmembrane region" description="Helical" evidence="9">
    <location>
        <begin position="61"/>
        <end position="78"/>
    </location>
</feature>
<comment type="function">
    <text evidence="9">Part of the tripartite ATP-independent periplasmic (TRAP) transport system.</text>
</comment>
<reference evidence="11 12" key="1">
    <citation type="submission" date="2018-11" db="EMBL/GenBank/DDBJ databases">
        <title>Draft genome sequence of Buttiauxella warmboldiae CCUG 35512.</title>
        <authorList>
            <person name="Salva-Serra F."/>
            <person name="Marathe N."/>
            <person name="Moore E."/>
            <person name="Svensson L."/>
            <person name="Engstrom-Jakobsson H."/>
        </authorList>
    </citation>
    <scope>NUCLEOTIDE SEQUENCE [LARGE SCALE GENOMIC DNA]</scope>
    <source>
        <strain evidence="11 12">CCUG 35512</strain>
    </source>
</reference>
<evidence type="ECO:0000256" key="1">
    <source>
        <dbReference type="ARBA" id="ARBA00004429"/>
    </source>
</evidence>
<evidence type="ECO:0000256" key="8">
    <source>
        <dbReference type="ARBA" id="ARBA00038436"/>
    </source>
</evidence>
<feature type="transmembrane region" description="Helical" evidence="9">
    <location>
        <begin position="139"/>
        <end position="162"/>
    </location>
</feature>
<evidence type="ECO:0000256" key="5">
    <source>
        <dbReference type="ARBA" id="ARBA00022692"/>
    </source>
</evidence>
<keyword evidence="3" id="KW-1003">Cell membrane</keyword>
<dbReference type="InterPro" id="IPR007387">
    <property type="entry name" value="TRAP_DctQ"/>
</dbReference>
<evidence type="ECO:0000259" key="10">
    <source>
        <dbReference type="Pfam" id="PF04290"/>
    </source>
</evidence>
<dbReference type="AlphaFoldDB" id="A0A3N5DR70"/>
<feature type="transmembrane region" description="Helical" evidence="9">
    <location>
        <begin position="28"/>
        <end position="49"/>
    </location>
</feature>
<evidence type="ECO:0000313" key="11">
    <source>
        <dbReference type="EMBL" id="RPH30965.1"/>
    </source>
</evidence>
<dbReference type="Pfam" id="PF04290">
    <property type="entry name" value="DctQ"/>
    <property type="match status" value="1"/>
</dbReference>
<dbReference type="Proteomes" id="UP000268615">
    <property type="component" value="Unassembled WGS sequence"/>
</dbReference>